<gene>
    <name evidence="3" type="ORF">PT520_06570</name>
</gene>
<dbReference type="Gene3D" id="2.160.20.160">
    <property type="match status" value="1"/>
</dbReference>
<dbReference type="EMBL" id="JAQTJH010000007">
    <property type="protein sequence ID" value="MDK2062186.1"/>
    <property type="molecule type" value="Genomic_DNA"/>
</dbReference>
<dbReference type="Proteomes" id="UP001237843">
    <property type="component" value="Unassembled WGS sequence"/>
</dbReference>
<sequence>MAQVGIVKTLEGGVFYAKDSSGNIRELSIGDSISENEVVYSDSSNQTSAKVEMELSGNDIIVLNQAQQQLIDSSLNQVTFGNEEVIFSKGDINTAFENADLSAWNNTTDDVSDDMETAAGDPTQQETQAGEEEPTEEGRVTARFSARDGSSTDVRSDLRDTIDFGTQLSEGDNDDEIAAELLNPQTTTTTPTTPTIPVDTRVEASKITLSNPTVDEGKDITITATVDNAPQTDLVITLNNGEKITIKAGETSGSTTFTNPNTEDVYKDSSTETYTIVGTDGGNYKDLDIADKSTVTIVDTIDATNYTLTSIASGDEENASITYTVTFDNPTTAAETVSFKVGNETITIDVPANSTGASKEVSYKDAVKDYYEDVTNVPAPTDLSSTNNSKFEGLNPVNNATAKSFEDHNDATNYTLTSIASGDEENASITYTVTFDNPTTAAETVSFKVGNETITIDVPANSTGASKEVSYKDAVKDYYEDVTNVPAPTDLSSTNNSKFEGLNPVNNATAKSFEDHNDATTVTITAAKVTDKVITKDNFENNQGFTVKAKDPYGNDAKISTHTGPAGFGVESLAETNSGKLGQTDQVYSGHTSEIGVVKDGSTYKSESIEVEFKNPVHTLDVAFAWRHNGETAKVDFYNGNEKVGYAIVSGGGSNTDAIIRYYDKNGNLKDTVNAQGGTDNVDLVYTFKPAGDVTFTKAVFSADGAGSDYLIHSISYKEVSEGDSTTIVGSDEVAFKISTSNIPDSSKYDFINTFPTADVKIVDKNSGEVLFEKTVNLDKDGKAIVTVRTDGTKDLKAEVSNVQGNFEEVDYTNAKTEVEASIKATASNDSFNTFEDTNYVLKTTDFGDNNQNVAKIKFYSVPVNGTIYVLKSEYTGSMNDRAEYTSSENKVYIEVKAGDIVDISKIENGNVVFVPENNTDSDSSFKFSVSNGNGNFSGNYTTDIIVKAVADAPALSIDITKIGATIIVVDGDTGNSNNDGNNSIGGIVTENFWKGYSTKEDIMTNSTHNENSIGWQNPFTQNSDNVDINGDQTQWIDTQDGNDNVYISGNASGMNTGNGDDKVFIKGDATNNINLGSGNDELHIKGNSSTIDAGDGDDKLKIEGNANNDIQLGAGNDSLEIKGNSSSISAGDGDDKIKIEGNSNGTIELGNGNNYLEIKGDASSIQVSQNSGNDRVIVNGNATNNISLGKGDDYLELDGKIQNYVDGGEGNNDSVYLKGYTLTEYQALIANGNEWRVQNFENIKLGDGTIVKGDGSVFETSKPENIIKAVEYKVDISAALTDTDGSETLSVVIKNVPTGAVLESTKYDVSKNSDGSWSVNFKAGTTGDALLKIEDSLTMKVPQSYKGEINLQIEAKATEKNDNLDGNNFATAKDDASVVTVTIESFNAELDMDISEATIKVIETKDVNTLATTSAGIYEKDGKYYKTEVQSHTEKVLDTEALKNLQVTINGKTYTGITVGADGKYYVIDNTIAKEQKTIEVEREVTKTIELDDKSIDAFMIQVTKETKGIVLGKEVTNLGAGDTISNTKSKIYTLEQPTSNIEIKFTSGSAKLEFVDANGKVIGSSTTQTGTDSKGYNVPKDAVGVKITSTSTSTSLKIDAIKYHVDPHEETVQVGGKILDVESMQKAGITWNSTISEKQVQTITNEDLKKNIDYDLVKLGSEVGDGNIKGFNPEAKANSQVFDFGKDKAYQLVTIKVDATISGSWNFNKDSTKDVFVVNANGVPQGAYNYTSSQDYNNITPSQTTLNRDIATAKTNGYDLSYVNGTLNKTYEYKVYLDENGQVQMNFVVASTNTDEFVTVNNISVSYAGLSGFVQTKTEIEKVTETIFVGVPTNVEYKGELPTKEITKYETVQVETTPIYTKLTQYEYKLDLSAAISEGKGELSEFTLKHIPNGVSIKGYESNEDGSYTIKIGEDGKAQVTLISDSLLSSDEKEGITANISASSEDDNQTSDIEVNIDGEISHSSNVTGTEDNNDISINTDNLTSINIDGGDGYDTIKLEENSNIDFSKLENLSIKNIEAIDLTEGNHKLQNLTLDDVLKLSGDDNTIKITGDEFDSVTFKNTVGDDGKENAWSKTEGTGADKGYDIYMNSGDPTVQVKVEQPISDGITN</sequence>
<dbReference type="InterPro" id="IPR046779">
    <property type="entry name" value="LapA_adhesin_dom"/>
</dbReference>
<dbReference type="RefSeq" id="WP_284074698.1">
    <property type="nucleotide sequence ID" value="NZ_JAQTJH010000007.1"/>
</dbReference>
<dbReference type="SUPFAM" id="SSF51120">
    <property type="entry name" value="beta-Roll"/>
    <property type="match status" value="1"/>
</dbReference>
<name>A0AAW6VNT5_9BACT</name>
<comment type="caution">
    <text evidence="3">The sequence shown here is derived from an EMBL/GenBank/DDBJ whole genome shotgun (WGS) entry which is preliminary data.</text>
</comment>
<protein>
    <recommendedName>
        <fullName evidence="2">LapA adhesin domain-containing protein</fullName>
    </recommendedName>
</protein>
<organism evidence="3 4">
    <name type="scientific">Aliarcobacter butzleri</name>
    <dbReference type="NCBI Taxonomy" id="28197"/>
    <lineage>
        <taxon>Bacteria</taxon>
        <taxon>Pseudomonadati</taxon>
        <taxon>Campylobacterota</taxon>
        <taxon>Epsilonproteobacteria</taxon>
        <taxon>Campylobacterales</taxon>
        <taxon>Arcobacteraceae</taxon>
        <taxon>Aliarcobacter</taxon>
    </lineage>
</organism>
<evidence type="ECO:0000256" key="1">
    <source>
        <dbReference type="SAM" id="MobiDB-lite"/>
    </source>
</evidence>
<evidence type="ECO:0000313" key="4">
    <source>
        <dbReference type="Proteomes" id="UP001237843"/>
    </source>
</evidence>
<feature type="region of interest" description="Disordered" evidence="1">
    <location>
        <begin position="106"/>
        <end position="140"/>
    </location>
</feature>
<reference evidence="3" key="1">
    <citation type="journal article" date="2023" name="Antibiotics">
        <title>Genomic Characterization of Antibiotic-Resistant Campylobacterales Isolated from Chilean Poultry Meat.</title>
        <authorList>
            <person name="Concha-Toloza M."/>
            <person name="Lopez-Cantillo M."/>
            <person name="Molina-Mora J.A."/>
            <person name="Collado L."/>
        </authorList>
    </citation>
    <scope>NUCLEOTIDE SEQUENCE</scope>
    <source>
        <strain evidence="3">FR1p273A</strain>
    </source>
</reference>
<dbReference type="InterPro" id="IPR011049">
    <property type="entry name" value="Serralysin-like_metalloprot_C"/>
</dbReference>
<evidence type="ECO:0000313" key="3">
    <source>
        <dbReference type="EMBL" id="MDK2062186.1"/>
    </source>
</evidence>
<accession>A0AAW6VNT5</accession>
<dbReference type="Pfam" id="PF20579">
    <property type="entry name" value="LapA"/>
    <property type="match status" value="1"/>
</dbReference>
<proteinExistence type="predicted"/>
<feature type="domain" description="LapA adhesin" evidence="2">
    <location>
        <begin position="206"/>
        <end position="300"/>
    </location>
</feature>
<reference evidence="3" key="2">
    <citation type="submission" date="2023-02" db="EMBL/GenBank/DDBJ databases">
        <authorList>
            <person name="Concha-Toloza M."/>
            <person name="Lopez-Cantillo M."/>
            <person name="Molina-Mora J."/>
            <person name="Collado L."/>
        </authorList>
    </citation>
    <scope>NUCLEOTIDE SEQUENCE</scope>
    <source>
        <strain evidence="3">FR1p273A</strain>
    </source>
</reference>
<evidence type="ECO:0000259" key="2">
    <source>
        <dbReference type="Pfam" id="PF20579"/>
    </source>
</evidence>